<keyword evidence="2" id="KW-0812">Transmembrane</keyword>
<evidence type="ECO:0000313" key="3">
    <source>
        <dbReference type="EMBL" id="MFC6826762.1"/>
    </source>
</evidence>
<dbReference type="Proteomes" id="UP001596408">
    <property type="component" value="Unassembled WGS sequence"/>
</dbReference>
<evidence type="ECO:0000256" key="2">
    <source>
        <dbReference type="SAM" id="Phobius"/>
    </source>
</evidence>
<evidence type="ECO:0000256" key="1">
    <source>
        <dbReference type="SAM" id="MobiDB-lite"/>
    </source>
</evidence>
<keyword evidence="2" id="KW-1133">Transmembrane helix</keyword>
<feature type="compositionally biased region" description="Basic and acidic residues" evidence="1">
    <location>
        <begin position="1"/>
        <end position="19"/>
    </location>
</feature>
<keyword evidence="4" id="KW-1185">Reference proteome</keyword>
<feature type="region of interest" description="Disordered" evidence="1">
    <location>
        <begin position="1"/>
        <end position="20"/>
    </location>
</feature>
<feature type="transmembrane region" description="Helical" evidence="2">
    <location>
        <begin position="94"/>
        <end position="114"/>
    </location>
</feature>
<protein>
    <submittedName>
        <fullName evidence="3">DUF4383 domain-containing protein</fullName>
    </submittedName>
</protein>
<name>A0ABD5U1T1_9EURY</name>
<dbReference type="AlphaFoldDB" id="A0ABD5U1T1"/>
<dbReference type="EMBL" id="JBHSXH010000015">
    <property type="protein sequence ID" value="MFC6826762.1"/>
    <property type="molecule type" value="Genomic_DNA"/>
</dbReference>
<sequence>MADEPIARGERRRRTESGEPHVQTVAREFAALNFAAGLLTMVGPTVENDDDGLVNTDPGLFLGAVAVNGRHSMLHVTYGAVGLLACRTEASARAYLGLGGVLFAGLFAAGWRAFGFERGVHLVMGMAMDGWGNLAHALLAAFGLRRAFDAE</sequence>
<dbReference type="Pfam" id="PF14325">
    <property type="entry name" value="DUF4383"/>
    <property type="match status" value="1"/>
</dbReference>
<dbReference type="RefSeq" id="WP_379698811.1">
    <property type="nucleotide sequence ID" value="NZ_JBHSXH010000015.1"/>
</dbReference>
<proteinExistence type="predicted"/>
<accession>A0ABD5U1T1</accession>
<gene>
    <name evidence="3" type="ORF">ACFQEV_17435</name>
</gene>
<organism evidence="3 4">
    <name type="scientific">Halopelagius fulvigenes</name>
    <dbReference type="NCBI Taxonomy" id="1198324"/>
    <lineage>
        <taxon>Archaea</taxon>
        <taxon>Methanobacteriati</taxon>
        <taxon>Methanobacteriota</taxon>
        <taxon>Stenosarchaea group</taxon>
        <taxon>Halobacteria</taxon>
        <taxon>Halobacteriales</taxon>
        <taxon>Haloferacaceae</taxon>
    </lineage>
</organism>
<evidence type="ECO:0000313" key="4">
    <source>
        <dbReference type="Proteomes" id="UP001596408"/>
    </source>
</evidence>
<keyword evidence="2" id="KW-0472">Membrane</keyword>
<reference evidence="3 4" key="1">
    <citation type="journal article" date="2019" name="Int. J. Syst. Evol. Microbiol.">
        <title>The Global Catalogue of Microorganisms (GCM) 10K type strain sequencing project: providing services to taxonomists for standard genome sequencing and annotation.</title>
        <authorList>
            <consortium name="The Broad Institute Genomics Platform"/>
            <consortium name="The Broad Institute Genome Sequencing Center for Infectious Disease"/>
            <person name="Wu L."/>
            <person name="Ma J."/>
        </authorList>
    </citation>
    <scope>NUCLEOTIDE SEQUENCE [LARGE SCALE GENOMIC DNA]</scope>
    <source>
        <strain evidence="3 4">YIM 94188</strain>
    </source>
</reference>
<comment type="caution">
    <text evidence="3">The sequence shown here is derived from an EMBL/GenBank/DDBJ whole genome shotgun (WGS) entry which is preliminary data.</text>
</comment>